<name>A0ABN7A9P2_9HEMI</name>
<reference evidence="2 3" key="1">
    <citation type="submission" date="2023-09" db="EMBL/GenBank/DDBJ databases">
        <title>Nesidiocoris tenuis whole genome shotgun sequence.</title>
        <authorList>
            <person name="Shibata T."/>
            <person name="Shimoda M."/>
            <person name="Kobayashi T."/>
            <person name="Uehara T."/>
        </authorList>
    </citation>
    <scope>NUCLEOTIDE SEQUENCE [LARGE SCALE GENOMIC DNA]</scope>
    <source>
        <strain evidence="2 3">Japan</strain>
    </source>
</reference>
<accession>A0ABN7A9P2</accession>
<feature type="compositionally biased region" description="Basic and acidic residues" evidence="1">
    <location>
        <begin position="26"/>
        <end position="48"/>
    </location>
</feature>
<keyword evidence="3" id="KW-1185">Reference proteome</keyword>
<evidence type="ECO:0000256" key="1">
    <source>
        <dbReference type="SAM" id="MobiDB-lite"/>
    </source>
</evidence>
<dbReference type="EMBL" id="AP028909">
    <property type="protein sequence ID" value="BES88703.1"/>
    <property type="molecule type" value="Genomic_DNA"/>
</dbReference>
<gene>
    <name evidence="2" type="ORF">NTJ_01511</name>
</gene>
<organism evidence="2 3">
    <name type="scientific">Nesidiocoris tenuis</name>
    <dbReference type="NCBI Taxonomy" id="355587"/>
    <lineage>
        <taxon>Eukaryota</taxon>
        <taxon>Metazoa</taxon>
        <taxon>Ecdysozoa</taxon>
        <taxon>Arthropoda</taxon>
        <taxon>Hexapoda</taxon>
        <taxon>Insecta</taxon>
        <taxon>Pterygota</taxon>
        <taxon>Neoptera</taxon>
        <taxon>Paraneoptera</taxon>
        <taxon>Hemiptera</taxon>
        <taxon>Heteroptera</taxon>
        <taxon>Panheteroptera</taxon>
        <taxon>Cimicomorpha</taxon>
        <taxon>Miridae</taxon>
        <taxon>Dicyphina</taxon>
        <taxon>Nesidiocoris</taxon>
    </lineage>
</organism>
<evidence type="ECO:0000313" key="2">
    <source>
        <dbReference type="EMBL" id="BES88703.1"/>
    </source>
</evidence>
<feature type="region of interest" description="Disordered" evidence="1">
    <location>
        <begin position="1"/>
        <end position="48"/>
    </location>
</feature>
<proteinExistence type="predicted"/>
<protein>
    <submittedName>
        <fullName evidence="2">Uncharacterized protein</fullName>
    </submittedName>
</protein>
<feature type="compositionally biased region" description="Basic and acidic residues" evidence="1">
    <location>
        <begin position="1"/>
        <end position="19"/>
    </location>
</feature>
<dbReference type="Proteomes" id="UP001307889">
    <property type="component" value="Chromosome 1"/>
</dbReference>
<sequence length="108" mass="12151">MGSGEDQKCRVKGEKRLDPHSSPQERGTRRGKSNESGKNMANKEKRRENFCSDIEGRLGAHHSGVDSVINYASLDHFLRLSFRGPYEFDSVDNFSIDNTSQALMQSSE</sequence>
<evidence type="ECO:0000313" key="3">
    <source>
        <dbReference type="Proteomes" id="UP001307889"/>
    </source>
</evidence>